<dbReference type="HOGENOM" id="CLU_025939_0_0_1"/>
<feature type="compositionally biased region" description="Low complexity" evidence="1">
    <location>
        <begin position="272"/>
        <end position="288"/>
    </location>
</feature>
<keyword evidence="3" id="KW-1185">Reference proteome</keyword>
<feature type="region of interest" description="Disordered" evidence="1">
    <location>
        <begin position="202"/>
        <end position="290"/>
    </location>
</feature>
<reference evidence="3" key="2">
    <citation type="submission" date="2015-01" db="EMBL/GenBank/DDBJ databases">
        <title>Evolutionary Origins and Diversification of the Mycorrhizal Mutualists.</title>
        <authorList>
            <consortium name="DOE Joint Genome Institute"/>
            <consortium name="Mycorrhizal Genomics Consortium"/>
            <person name="Kohler A."/>
            <person name="Kuo A."/>
            <person name="Nagy L.G."/>
            <person name="Floudas D."/>
            <person name="Copeland A."/>
            <person name="Barry K.W."/>
            <person name="Cichocki N."/>
            <person name="Veneault-Fourrey C."/>
            <person name="LaButti K."/>
            <person name="Lindquist E.A."/>
            <person name="Lipzen A."/>
            <person name="Lundell T."/>
            <person name="Morin E."/>
            <person name="Murat C."/>
            <person name="Riley R."/>
            <person name="Ohm R."/>
            <person name="Sun H."/>
            <person name="Tunlid A."/>
            <person name="Henrissat B."/>
            <person name="Grigoriev I.V."/>
            <person name="Hibbett D.S."/>
            <person name="Martin F."/>
        </authorList>
    </citation>
    <scope>NUCLEOTIDE SEQUENCE [LARGE SCALE GENOMIC DNA]</scope>
    <source>
        <strain evidence="3">Zn</strain>
    </source>
</reference>
<evidence type="ECO:0000256" key="1">
    <source>
        <dbReference type="SAM" id="MobiDB-lite"/>
    </source>
</evidence>
<dbReference type="EMBL" id="KN832875">
    <property type="protein sequence ID" value="KIN01823.1"/>
    <property type="molecule type" value="Genomic_DNA"/>
</dbReference>
<sequence>MSPRNDTYLSLCLAQAELSPLLYRHGSIIVRGGKVIGQGFNSYRPGFDGGALKTGNVAASALDGPAIAELKQRVRSNSKRKPKSSSISPDSGTSFESQGHGHNFNTPLSMHSEMMAIRSALSLSSGTLSSHSSARSAKVYQNPCFSLPGDSKARKLRAHALQTYAQAVLAEAGFSAGAIPGGKLFLQKPGFESRAIQSGFLAHRSKQRVSRGGERSHHDKCGSEPQQCKTAVRERIASVESSSSEDDGTSRPATSKTKAKKSPGAQPKYEQTFTTKNSTTTTKPTLAARTKDLRLKGADLYVARLGSCPPAPRCKPRKARANPDPKPDPKLPSKQPAPLLPQSPPQSCYDELSLVSRAQSPGGNLPAADEANPEERPEIRASRPCYRCVMAMHAVGIKRVFWTNAVGAWEGAKVRELVEALDGGGGVEGVEGTGGEKGMFVTTHDVLMMQRVMGF</sequence>
<accession>A0A0C3DII4</accession>
<reference evidence="2 3" key="1">
    <citation type="submission" date="2014-04" db="EMBL/GenBank/DDBJ databases">
        <authorList>
            <consortium name="DOE Joint Genome Institute"/>
            <person name="Kuo A."/>
            <person name="Martino E."/>
            <person name="Perotto S."/>
            <person name="Kohler A."/>
            <person name="Nagy L.G."/>
            <person name="Floudas D."/>
            <person name="Copeland A."/>
            <person name="Barry K.W."/>
            <person name="Cichocki N."/>
            <person name="Veneault-Fourrey C."/>
            <person name="LaButti K."/>
            <person name="Lindquist E.A."/>
            <person name="Lipzen A."/>
            <person name="Lundell T."/>
            <person name="Morin E."/>
            <person name="Murat C."/>
            <person name="Sun H."/>
            <person name="Tunlid A."/>
            <person name="Henrissat B."/>
            <person name="Grigoriev I.V."/>
            <person name="Hibbett D.S."/>
            <person name="Martin F."/>
            <person name="Nordberg H.P."/>
            <person name="Cantor M.N."/>
            <person name="Hua S.X."/>
        </authorList>
    </citation>
    <scope>NUCLEOTIDE SEQUENCE [LARGE SCALE GENOMIC DNA]</scope>
    <source>
        <strain evidence="2 3">Zn</strain>
    </source>
</reference>
<evidence type="ECO:0000313" key="2">
    <source>
        <dbReference type="EMBL" id="KIN01823.1"/>
    </source>
</evidence>
<gene>
    <name evidence="2" type="ORF">OIDMADRAFT_179128</name>
</gene>
<feature type="compositionally biased region" description="Low complexity" evidence="1">
    <location>
        <begin position="84"/>
        <end position="94"/>
    </location>
</feature>
<evidence type="ECO:0008006" key="4">
    <source>
        <dbReference type="Google" id="ProtNLM"/>
    </source>
</evidence>
<dbReference type="InterPro" id="IPR016193">
    <property type="entry name" value="Cytidine_deaminase-like"/>
</dbReference>
<organism evidence="2 3">
    <name type="scientific">Oidiodendron maius (strain Zn)</name>
    <dbReference type="NCBI Taxonomy" id="913774"/>
    <lineage>
        <taxon>Eukaryota</taxon>
        <taxon>Fungi</taxon>
        <taxon>Dikarya</taxon>
        <taxon>Ascomycota</taxon>
        <taxon>Pezizomycotina</taxon>
        <taxon>Leotiomycetes</taxon>
        <taxon>Leotiomycetes incertae sedis</taxon>
        <taxon>Myxotrichaceae</taxon>
        <taxon>Oidiodendron</taxon>
    </lineage>
</organism>
<dbReference type="AlphaFoldDB" id="A0A0C3DII4"/>
<feature type="compositionally biased region" description="Basic and acidic residues" evidence="1">
    <location>
        <begin position="211"/>
        <end position="222"/>
    </location>
</feature>
<feature type="region of interest" description="Disordered" evidence="1">
    <location>
        <begin position="306"/>
        <end position="348"/>
    </location>
</feature>
<dbReference type="GO" id="GO:0006139">
    <property type="term" value="P:nucleobase-containing compound metabolic process"/>
    <property type="evidence" value="ECO:0007669"/>
    <property type="project" value="UniProtKB-ARBA"/>
</dbReference>
<feature type="region of interest" description="Disordered" evidence="1">
    <location>
        <begin position="359"/>
        <end position="378"/>
    </location>
</feature>
<feature type="region of interest" description="Disordered" evidence="1">
    <location>
        <begin position="72"/>
        <end position="107"/>
    </location>
</feature>
<evidence type="ECO:0000313" key="3">
    <source>
        <dbReference type="Proteomes" id="UP000054321"/>
    </source>
</evidence>
<dbReference type="OrthoDB" id="9972196at2759"/>
<proteinExistence type="predicted"/>
<dbReference type="GO" id="GO:0003824">
    <property type="term" value="F:catalytic activity"/>
    <property type="evidence" value="ECO:0007669"/>
    <property type="project" value="InterPro"/>
</dbReference>
<dbReference type="Proteomes" id="UP000054321">
    <property type="component" value="Unassembled WGS sequence"/>
</dbReference>
<dbReference type="InParanoid" id="A0A0C3DII4"/>
<dbReference type="STRING" id="913774.A0A0C3DII4"/>
<dbReference type="Gene3D" id="3.40.140.10">
    <property type="entry name" value="Cytidine Deaminase, domain 2"/>
    <property type="match status" value="1"/>
</dbReference>
<feature type="compositionally biased region" description="Basic residues" evidence="1">
    <location>
        <begin position="73"/>
        <end position="83"/>
    </location>
</feature>
<dbReference type="SUPFAM" id="SSF53927">
    <property type="entry name" value="Cytidine deaminase-like"/>
    <property type="match status" value="1"/>
</dbReference>
<name>A0A0C3DII4_OIDMZ</name>
<feature type="compositionally biased region" description="Basic and acidic residues" evidence="1">
    <location>
        <begin position="321"/>
        <end position="331"/>
    </location>
</feature>
<protein>
    <recommendedName>
        <fullName evidence="4">CMP/dCMP-type deaminase domain-containing protein</fullName>
    </recommendedName>
</protein>